<feature type="transmembrane region" description="Helical" evidence="9">
    <location>
        <begin position="218"/>
        <end position="237"/>
    </location>
</feature>
<evidence type="ECO:0000256" key="6">
    <source>
        <dbReference type="ARBA" id="ARBA00022692"/>
    </source>
</evidence>
<feature type="transmembrane region" description="Helical" evidence="9">
    <location>
        <begin position="257"/>
        <end position="276"/>
    </location>
</feature>
<dbReference type="AlphaFoldDB" id="A0A9X4SLU3"/>
<feature type="transmembrane region" description="Helical" evidence="9">
    <location>
        <begin position="173"/>
        <end position="197"/>
    </location>
</feature>
<evidence type="ECO:0000256" key="8">
    <source>
        <dbReference type="ARBA" id="ARBA00023136"/>
    </source>
</evidence>
<evidence type="ECO:0000256" key="5">
    <source>
        <dbReference type="ARBA" id="ARBA00022597"/>
    </source>
</evidence>
<comment type="caution">
    <text evidence="11">The sequence shown here is derived from an EMBL/GenBank/DDBJ whole genome shotgun (WGS) entry which is preliminary data.</text>
</comment>
<evidence type="ECO:0000256" key="4">
    <source>
        <dbReference type="ARBA" id="ARBA00022475"/>
    </source>
</evidence>
<dbReference type="EMBL" id="LWID01000001">
    <property type="protein sequence ID" value="MDG6895408.1"/>
    <property type="molecule type" value="Genomic_DNA"/>
</dbReference>
<dbReference type="CDD" id="cd17471">
    <property type="entry name" value="MFS_Set"/>
    <property type="match status" value="1"/>
</dbReference>
<dbReference type="PANTHER" id="PTHR23535:SF2">
    <property type="entry name" value="SUGAR EFFLUX TRANSPORTER A-RELATED"/>
    <property type="match status" value="1"/>
</dbReference>
<dbReference type="InterPro" id="IPR020846">
    <property type="entry name" value="MFS_dom"/>
</dbReference>
<name>A0A9X4SLU3_9PAST</name>
<feature type="transmembrane region" description="Helical" evidence="9">
    <location>
        <begin position="351"/>
        <end position="367"/>
    </location>
</feature>
<organism evidence="11 12">
    <name type="scientific">Volucribacter amazonae</name>
    <dbReference type="NCBI Taxonomy" id="256731"/>
    <lineage>
        <taxon>Bacteria</taxon>
        <taxon>Pseudomonadati</taxon>
        <taxon>Pseudomonadota</taxon>
        <taxon>Gammaproteobacteria</taxon>
        <taxon>Pasteurellales</taxon>
        <taxon>Pasteurellaceae</taxon>
        <taxon>Volucribacter</taxon>
    </lineage>
</organism>
<dbReference type="GO" id="GO:0005351">
    <property type="term" value="F:carbohydrate:proton symporter activity"/>
    <property type="evidence" value="ECO:0007669"/>
    <property type="project" value="TreeGrafter"/>
</dbReference>
<protein>
    <submittedName>
        <fullName evidence="11">Sugar transporter</fullName>
    </submittedName>
</protein>
<evidence type="ECO:0000256" key="2">
    <source>
        <dbReference type="ARBA" id="ARBA00006523"/>
    </source>
</evidence>
<keyword evidence="5 11" id="KW-0762">Sugar transport</keyword>
<dbReference type="GO" id="GO:0005886">
    <property type="term" value="C:plasma membrane"/>
    <property type="evidence" value="ECO:0007669"/>
    <property type="project" value="UniProtKB-SubCell"/>
</dbReference>
<dbReference type="GO" id="GO:1904659">
    <property type="term" value="P:D-glucose transmembrane transport"/>
    <property type="evidence" value="ECO:0007669"/>
    <property type="project" value="TreeGrafter"/>
</dbReference>
<evidence type="ECO:0000259" key="10">
    <source>
        <dbReference type="PROSITE" id="PS50850"/>
    </source>
</evidence>
<feature type="domain" description="Major facilitator superfamily (MFS) profile" evidence="10">
    <location>
        <begin position="15"/>
        <end position="393"/>
    </location>
</feature>
<dbReference type="PROSITE" id="PS50850">
    <property type="entry name" value="MFS"/>
    <property type="match status" value="1"/>
</dbReference>
<comment type="similarity">
    <text evidence="2">Belongs to the major facilitator superfamily. Set transporter family.</text>
</comment>
<evidence type="ECO:0000313" key="11">
    <source>
        <dbReference type="EMBL" id="MDG6895408.1"/>
    </source>
</evidence>
<dbReference type="InterPro" id="IPR036259">
    <property type="entry name" value="MFS_trans_sf"/>
</dbReference>
<dbReference type="FunFam" id="1.20.1250.20:FF:000125">
    <property type="entry name" value="Sugar efflux transporter SetB"/>
    <property type="match status" value="1"/>
</dbReference>
<feature type="transmembrane region" description="Helical" evidence="9">
    <location>
        <begin position="307"/>
        <end position="330"/>
    </location>
</feature>
<evidence type="ECO:0000256" key="3">
    <source>
        <dbReference type="ARBA" id="ARBA00022448"/>
    </source>
</evidence>
<dbReference type="GO" id="GO:0036448">
    <property type="term" value="P:cellular response to glucose-phosphate stress"/>
    <property type="evidence" value="ECO:0007669"/>
    <property type="project" value="TreeGrafter"/>
</dbReference>
<keyword evidence="8 9" id="KW-0472">Membrane</keyword>
<evidence type="ECO:0000256" key="1">
    <source>
        <dbReference type="ARBA" id="ARBA00004651"/>
    </source>
</evidence>
<dbReference type="Gene3D" id="1.20.1250.20">
    <property type="entry name" value="MFS general substrate transporter like domains"/>
    <property type="match status" value="2"/>
</dbReference>
<feature type="transmembrane region" description="Helical" evidence="9">
    <location>
        <begin position="283"/>
        <end position="301"/>
    </location>
</feature>
<evidence type="ECO:0000313" key="12">
    <source>
        <dbReference type="Proteomes" id="UP001155500"/>
    </source>
</evidence>
<feature type="transmembrane region" description="Helical" evidence="9">
    <location>
        <begin position="373"/>
        <end position="390"/>
    </location>
</feature>
<evidence type="ECO:0000256" key="7">
    <source>
        <dbReference type="ARBA" id="ARBA00022989"/>
    </source>
</evidence>
<accession>A0A9X4SLU3</accession>
<dbReference type="Proteomes" id="UP001155500">
    <property type="component" value="Unassembled WGS sequence"/>
</dbReference>
<feature type="transmembrane region" description="Helical" evidence="9">
    <location>
        <begin position="141"/>
        <end position="161"/>
    </location>
</feature>
<dbReference type="PANTHER" id="PTHR23535">
    <property type="entry name" value="SUGAR EFFLUX TRANSPORTER A-RELATED"/>
    <property type="match status" value="1"/>
</dbReference>
<keyword evidence="3" id="KW-0813">Transport</keyword>
<gene>
    <name evidence="11" type="ORF">A6A20_07205</name>
</gene>
<feature type="transmembrane region" description="Helical" evidence="9">
    <location>
        <begin position="106"/>
        <end position="129"/>
    </location>
</feature>
<proteinExistence type="inferred from homology"/>
<sequence>MMLSPNQKSENGNMVIFALLFMAFLTGIASSFQLPTLSLFLSQQIQVSPFLVGLFYAVNAIMGILVSQLLAKYSDKHQDRRKILLFCCLVSIAGCVIFAYSRNYYVLLFLGTLLMGLGSAVNPQTFAFAREYSESNQKQSLMFTTILRAQISLAWIVGPPLSFSIALHWGFDFLYLTAALAFMLCAILTLSVLPQVARQQVNIQTSQNLSVQNVRKSTLYLFLVCFLAWTCNSMYLINMPLYVIHQLGLPDSLAGILMASAAGLEIPVMLLAGYLTKFLAKKTLIYCAIIAGLIFYIGLLMGTQPWWLISLQLFNGIFIGVLASIGMIYFQDLMPQQMGSATTLFTNAAKSSWILGGPLAGIITQFWHYQTVFYIAIGLILIALACMWRVRSV</sequence>
<feature type="transmembrane region" description="Helical" evidence="9">
    <location>
        <begin position="83"/>
        <end position="100"/>
    </location>
</feature>
<evidence type="ECO:0000256" key="9">
    <source>
        <dbReference type="SAM" id="Phobius"/>
    </source>
</evidence>
<dbReference type="InterPro" id="IPR011701">
    <property type="entry name" value="MFS"/>
</dbReference>
<reference evidence="11" key="1">
    <citation type="submission" date="2016-03" db="EMBL/GenBank/DDBJ databases">
        <title>Co-evolution between Pasteurellaceae and their hosts.</title>
        <authorList>
            <person name="Hansen M.J."/>
            <person name="Bojesen A.M."/>
            <person name="Planet P."/>
        </authorList>
    </citation>
    <scope>NUCLEOTIDE SEQUENCE</scope>
    <source>
        <strain evidence="11">146/S8/89</strain>
    </source>
</reference>
<feature type="transmembrane region" description="Helical" evidence="9">
    <location>
        <begin position="47"/>
        <end position="71"/>
    </location>
</feature>
<dbReference type="SUPFAM" id="SSF103473">
    <property type="entry name" value="MFS general substrate transporter"/>
    <property type="match status" value="1"/>
</dbReference>
<dbReference type="Pfam" id="PF07690">
    <property type="entry name" value="MFS_1"/>
    <property type="match status" value="1"/>
</dbReference>
<keyword evidence="6 9" id="KW-0812">Transmembrane</keyword>
<comment type="subcellular location">
    <subcellularLocation>
        <location evidence="1">Cell membrane</location>
        <topology evidence="1">Multi-pass membrane protein</topology>
    </subcellularLocation>
</comment>
<keyword evidence="7 9" id="KW-1133">Transmembrane helix</keyword>
<keyword evidence="12" id="KW-1185">Reference proteome</keyword>
<keyword evidence="4" id="KW-1003">Cell membrane</keyword>
<dbReference type="GO" id="GO:0015767">
    <property type="term" value="P:lactose transport"/>
    <property type="evidence" value="ECO:0007669"/>
    <property type="project" value="TreeGrafter"/>
</dbReference>